<accession>A0A7U4QM73</accession>
<name>A0A7U4QM73_DESA2</name>
<dbReference type="RefSeq" id="WP_066065212.1">
    <property type="nucleotide sequence ID" value="NZ_CP013015.1"/>
</dbReference>
<reference evidence="1 2" key="1">
    <citation type="submission" date="2015-10" db="EMBL/GenBank/DDBJ databases">
        <title>Candidatus Desulfofervidus auxilii, a hydrogenotrophic sulfate-reducing bacterium involved in the thermophilic anaerobic oxidation of methane.</title>
        <authorList>
            <person name="Krukenberg V."/>
            <person name="Richter M."/>
            <person name="Wegener G."/>
        </authorList>
    </citation>
    <scope>NUCLEOTIDE SEQUENCE [LARGE SCALE GENOMIC DNA]</scope>
    <source>
        <strain evidence="1 2">HS1</strain>
    </source>
</reference>
<dbReference type="AlphaFoldDB" id="A0A7U4QM73"/>
<keyword evidence="2" id="KW-1185">Reference proteome</keyword>
<dbReference type="Proteomes" id="UP000070560">
    <property type="component" value="Chromosome"/>
</dbReference>
<evidence type="ECO:0000313" key="1">
    <source>
        <dbReference type="EMBL" id="AMM41930.1"/>
    </source>
</evidence>
<dbReference type="KEGG" id="daw:HS1_002144"/>
<organism evidence="1 2">
    <name type="scientific">Desulfofervidus auxilii</name>
    <dbReference type="NCBI Taxonomy" id="1621989"/>
    <lineage>
        <taxon>Bacteria</taxon>
        <taxon>Pseudomonadati</taxon>
        <taxon>Thermodesulfobacteriota</taxon>
        <taxon>Candidatus Desulfofervidia</taxon>
        <taxon>Candidatus Desulfofervidales</taxon>
        <taxon>Candidatus Desulfofervidaceae</taxon>
        <taxon>Candidatus Desulfofervidus</taxon>
    </lineage>
</organism>
<proteinExistence type="predicted"/>
<gene>
    <name evidence="1" type="ORF">HS1_002144</name>
</gene>
<sequence>MKEDIKKAVYKRIAGSQTWYPSGRAKIRVGQDIVHVRFCSTNRRSPSKYKFNINPNTLTADFELWICGDEETYFLIPIEIIKEIYRDPDTYQDYHHEGIKVVSINTDENYVQYARGGKSIDLNPYFRSTLNR</sequence>
<dbReference type="EMBL" id="CP013015">
    <property type="protein sequence ID" value="AMM41930.1"/>
    <property type="molecule type" value="Genomic_DNA"/>
</dbReference>
<protein>
    <submittedName>
        <fullName evidence="1">Uncharacterized protein</fullName>
    </submittedName>
</protein>
<evidence type="ECO:0000313" key="2">
    <source>
        <dbReference type="Proteomes" id="UP000070560"/>
    </source>
</evidence>